<dbReference type="Proteomes" id="UP000624325">
    <property type="component" value="Unassembled WGS sequence"/>
</dbReference>
<dbReference type="Pfam" id="PF04472">
    <property type="entry name" value="SepF"/>
    <property type="match status" value="1"/>
</dbReference>
<evidence type="ECO:0000256" key="1">
    <source>
        <dbReference type="ARBA" id="ARBA00022618"/>
    </source>
</evidence>
<dbReference type="RefSeq" id="WP_203708453.1">
    <property type="nucleotide sequence ID" value="NZ_BAAALU010000003.1"/>
</dbReference>
<dbReference type="PANTHER" id="PTHR35798">
    <property type="entry name" value="CELL DIVISION PROTEIN SEPF"/>
    <property type="match status" value="1"/>
</dbReference>
<proteinExistence type="predicted"/>
<keyword evidence="6" id="KW-1185">Reference proteome</keyword>
<evidence type="ECO:0000256" key="3">
    <source>
        <dbReference type="ARBA" id="ARBA00023306"/>
    </source>
</evidence>
<evidence type="ECO:0000256" key="2">
    <source>
        <dbReference type="ARBA" id="ARBA00023210"/>
    </source>
</evidence>
<evidence type="ECO:0000313" key="6">
    <source>
        <dbReference type="Proteomes" id="UP000624325"/>
    </source>
</evidence>
<dbReference type="Gene3D" id="3.30.110.150">
    <property type="entry name" value="SepF-like protein"/>
    <property type="match status" value="1"/>
</dbReference>
<name>A0ABQ4CFU3_9ACTN</name>
<protein>
    <submittedName>
        <fullName evidence="5">Uncharacterized protein</fullName>
    </submittedName>
</protein>
<evidence type="ECO:0000256" key="4">
    <source>
        <dbReference type="ARBA" id="ARBA00044936"/>
    </source>
</evidence>
<evidence type="ECO:0000313" key="5">
    <source>
        <dbReference type="EMBL" id="GIF61637.1"/>
    </source>
</evidence>
<organism evidence="5 6">
    <name type="scientific">Asanoa iriomotensis</name>
    <dbReference type="NCBI Taxonomy" id="234613"/>
    <lineage>
        <taxon>Bacteria</taxon>
        <taxon>Bacillati</taxon>
        <taxon>Actinomycetota</taxon>
        <taxon>Actinomycetes</taxon>
        <taxon>Micromonosporales</taxon>
        <taxon>Micromonosporaceae</taxon>
        <taxon>Asanoa</taxon>
    </lineage>
</organism>
<dbReference type="PANTHER" id="PTHR35798:SF1">
    <property type="entry name" value="CELL DIVISION PROTEIN SEPF"/>
    <property type="match status" value="1"/>
</dbReference>
<keyword evidence="1" id="KW-0132">Cell division</keyword>
<dbReference type="InterPro" id="IPR038594">
    <property type="entry name" value="SepF-like_sf"/>
</dbReference>
<dbReference type="EMBL" id="BONC01000117">
    <property type="protein sequence ID" value="GIF61637.1"/>
    <property type="molecule type" value="Genomic_DNA"/>
</dbReference>
<dbReference type="InterPro" id="IPR023052">
    <property type="entry name" value="Cell_div_SepF"/>
</dbReference>
<sequence length="73" mass="8229">MLKTLRPRSYSDVIQVGHYFCHDITVVMDLNDLTDLDPTPLVDFAAGLIVARDGAMEKLAPKVFMLKPRQPRS</sequence>
<accession>A0ABQ4CFU3</accession>
<dbReference type="InterPro" id="IPR007561">
    <property type="entry name" value="Cell_div_SepF/SepF-rel"/>
</dbReference>
<gene>
    <name evidence="5" type="ORF">Air01nite_77320</name>
</gene>
<keyword evidence="3" id="KW-0131">Cell cycle</keyword>
<comment type="caution">
    <text evidence="5">The sequence shown here is derived from an EMBL/GenBank/DDBJ whole genome shotgun (WGS) entry which is preliminary data.</text>
</comment>
<reference evidence="5 6" key="1">
    <citation type="submission" date="2021-01" db="EMBL/GenBank/DDBJ databases">
        <title>Whole genome shotgun sequence of Asanoa iriomotensis NBRC 100142.</title>
        <authorList>
            <person name="Komaki H."/>
            <person name="Tamura T."/>
        </authorList>
    </citation>
    <scope>NUCLEOTIDE SEQUENCE [LARGE SCALE GENOMIC DNA]</scope>
    <source>
        <strain evidence="5 6">NBRC 100142</strain>
    </source>
</reference>
<keyword evidence="2" id="KW-0717">Septation</keyword>
<comment type="function">
    <text evidence="4">Cell division protein that is part of the divisome complex and is recruited early to the Z-ring. Probably stimulates Z-ring formation, perhaps through the cross-linking of FtsZ protofilaments. Its function overlaps with FtsA.</text>
</comment>